<feature type="compositionally biased region" description="Polar residues" evidence="1">
    <location>
        <begin position="98"/>
        <end position="114"/>
    </location>
</feature>
<feature type="region of interest" description="Disordered" evidence="1">
    <location>
        <begin position="91"/>
        <end position="114"/>
    </location>
</feature>
<dbReference type="Proteomes" id="UP001321421">
    <property type="component" value="Chromosome"/>
</dbReference>
<evidence type="ECO:0000313" key="3">
    <source>
        <dbReference type="Proteomes" id="UP001321421"/>
    </source>
</evidence>
<organism evidence="2 3">
    <name type="scientific">Barrientosiimonas endolithica</name>
    <dbReference type="NCBI Taxonomy" id="1535208"/>
    <lineage>
        <taxon>Bacteria</taxon>
        <taxon>Bacillati</taxon>
        <taxon>Actinomycetota</taxon>
        <taxon>Actinomycetes</taxon>
        <taxon>Micrococcales</taxon>
        <taxon>Dermacoccaceae</taxon>
        <taxon>Barrientosiimonas</taxon>
    </lineage>
</organism>
<dbReference type="InterPro" id="IPR027417">
    <property type="entry name" value="P-loop_NTPase"/>
</dbReference>
<accession>A0ABN6YI04</accession>
<evidence type="ECO:0000313" key="2">
    <source>
        <dbReference type="EMBL" id="BDZ57059.1"/>
    </source>
</evidence>
<name>A0ABN6YI04_9MICO</name>
<evidence type="ECO:0000256" key="1">
    <source>
        <dbReference type="SAM" id="MobiDB-lite"/>
    </source>
</evidence>
<proteinExistence type="predicted"/>
<dbReference type="Gene3D" id="3.40.50.300">
    <property type="entry name" value="P-loop containing nucleotide triphosphate hydrolases"/>
    <property type="match status" value="1"/>
</dbReference>
<reference evidence="3" key="1">
    <citation type="journal article" date="2019" name="Int. J. Syst. Evol. Microbiol.">
        <title>The Global Catalogue of Microorganisms (GCM) 10K type strain sequencing project: providing services to taxonomists for standard genome sequencing and annotation.</title>
        <authorList>
            <consortium name="The Broad Institute Genomics Platform"/>
            <consortium name="The Broad Institute Genome Sequencing Center for Infectious Disease"/>
            <person name="Wu L."/>
            <person name="Ma J."/>
        </authorList>
    </citation>
    <scope>NUCLEOTIDE SEQUENCE [LARGE SCALE GENOMIC DNA]</scope>
    <source>
        <strain evidence="3">NBRC 110608</strain>
    </source>
</reference>
<protein>
    <submittedName>
        <fullName evidence="2">Uncharacterized protein</fullName>
    </submittedName>
</protein>
<keyword evidence="3" id="KW-1185">Reference proteome</keyword>
<gene>
    <name evidence="2" type="ORF">GCM10025872_07160</name>
</gene>
<sequence length="114" mass="13112">MVQHMNLREYIDKLRIEGYTVQDAEGEDPVLITPDGKAVETWRQGYPYEELLDRETYDEEKYKLQVELLKFQYWSQEVGAKHVLVFEGATPPARAARSSGSWSTSTRAQPGSSR</sequence>
<dbReference type="EMBL" id="AP027735">
    <property type="protein sequence ID" value="BDZ57059.1"/>
    <property type="molecule type" value="Genomic_DNA"/>
</dbReference>